<comment type="similarity">
    <text evidence="1 2">Belongs to the RNase T2 family.</text>
</comment>
<dbReference type="PROSITE" id="PS00530">
    <property type="entry name" value="RNASE_T2_1"/>
    <property type="match status" value="1"/>
</dbReference>
<dbReference type="InterPro" id="IPR036430">
    <property type="entry name" value="RNase_T2-like_sf"/>
</dbReference>
<dbReference type="Gene3D" id="3.90.730.10">
    <property type="entry name" value="Ribonuclease T2-like"/>
    <property type="match status" value="1"/>
</dbReference>
<feature type="chain" id="PRO_5016944982" evidence="3">
    <location>
        <begin position="23"/>
        <end position="222"/>
    </location>
</feature>
<proteinExistence type="inferred from homology"/>
<reference evidence="4 5" key="1">
    <citation type="submission" date="2018-07" db="EMBL/GenBank/DDBJ databases">
        <title>Genomic Encyclopedia of Type Strains, Phase IV (KMG-IV): sequencing the most valuable type-strain genomes for metagenomic binning, comparative biology and taxonomic classification.</title>
        <authorList>
            <person name="Goeker M."/>
        </authorList>
    </citation>
    <scope>NUCLEOTIDE SEQUENCE [LARGE SCALE GENOMIC DNA]</scope>
    <source>
        <strain evidence="4 5">DSM 14364</strain>
    </source>
</reference>
<sequence length="222" mass="24560">MRLARRLILTGAFCLSALPAWAQPVREARGAPAGAFDFYVLALSWSPGFCEADGSRDRRAQCETGSGLGFVVHGLWPQNEQGYPSFCEPGGRFVPRAALQDAAGLFPDDNLARYQWRKHGTCTGESPSGYFRAVQRARDLVRIPDGFKNLTTESKVMPLELERAFMAANPGLRPDMIALSCGRRILQEIRICLDKDLRGFRQCPEVDRNGCRAGEVTIPAVR</sequence>
<dbReference type="PANTHER" id="PTHR11240:SF22">
    <property type="entry name" value="RIBONUCLEASE T2"/>
    <property type="match status" value="1"/>
</dbReference>
<comment type="caution">
    <text evidence="4">The sequence shown here is derived from an EMBL/GenBank/DDBJ whole genome shotgun (WGS) entry which is preliminary data.</text>
</comment>
<accession>A0A370HKV5</accession>
<name>A0A370HKV5_9HYPH</name>
<keyword evidence="3" id="KW-0732">Signal</keyword>
<dbReference type="InterPro" id="IPR033130">
    <property type="entry name" value="RNase_T2_His_AS_2"/>
</dbReference>
<organism evidence="4 5">
    <name type="scientific">Microvirga subterranea</name>
    <dbReference type="NCBI Taxonomy" id="186651"/>
    <lineage>
        <taxon>Bacteria</taxon>
        <taxon>Pseudomonadati</taxon>
        <taxon>Pseudomonadota</taxon>
        <taxon>Alphaproteobacteria</taxon>
        <taxon>Hyphomicrobiales</taxon>
        <taxon>Methylobacteriaceae</taxon>
        <taxon>Microvirga</taxon>
    </lineage>
</organism>
<feature type="signal peptide" evidence="3">
    <location>
        <begin position="1"/>
        <end position="22"/>
    </location>
</feature>
<keyword evidence="5" id="KW-1185">Reference proteome</keyword>
<dbReference type="GO" id="GO:0006401">
    <property type="term" value="P:RNA catabolic process"/>
    <property type="evidence" value="ECO:0007669"/>
    <property type="project" value="TreeGrafter"/>
</dbReference>
<dbReference type="OrthoDB" id="4720638at2"/>
<evidence type="ECO:0000313" key="5">
    <source>
        <dbReference type="Proteomes" id="UP000254925"/>
    </source>
</evidence>
<dbReference type="InterPro" id="IPR018188">
    <property type="entry name" value="RNase_T2_His_AS_1"/>
</dbReference>
<dbReference type="Pfam" id="PF00445">
    <property type="entry name" value="Ribonuclease_T2"/>
    <property type="match status" value="1"/>
</dbReference>
<dbReference type="GO" id="GO:0033897">
    <property type="term" value="F:ribonuclease T2 activity"/>
    <property type="evidence" value="ECO:0007669"/>
    <property type="project" value="InterPro"/>
</dbReference>
<dbReference type="PROSITE" id="PS00531">
    <property type="entry name" value="RNASE_T2_2"/>
    <property type="match status" value="1"/>
</dbReference>
<gene>
    <name evidence="4" type="ORF">DES45_104134</name>
</gene>
<dbReference type="InterPro" id="IPR001568">
    <property type="entry name" value="RNase_T2-like"/>
</dbReference>
<dbReference type="GO" id="GO:0003723">
    <property type="term" value="F:RNA binding"/>
    <property type="evidence" value="ECO:0007669"/>
    <property type="project" value="InterPro"/>
</dbReference>
<dbReference type="EMBL" id="QQBB01000004">
    <property type="protein sequence ID" value="RDI59223.1"/>
    <property type="molecule type" value="Genomic_DNA"/>
</dbReference>
<dbReference type="SUPFAM" id="SSF55895">
    <property type="entry name" value="Ribonuclease Rh-like"/>
    <property type="match status" value="1"/>
</dbReference>
<evidence type="ECO:0000256" key="3">
    <source>
        <dbReference type="SAM" id="SignalP"/>
    </source>
</evidence>
<dbReference type="Proteomes" id="UP000254925">
    <property type="component" value="Unassembled WGS sequence"/>
</dbReference>
<dbReference type="PANTHER" id="PTHR11240">
    <property type="entry name" value="RIBONUCLEASE T2"/>
    <property type="match status" value="1"/>
</dbReference>
<evidence type="ECO:0000256" key="1">
    <source>
        <dbReference type="ARBA" id="ARBA00007469"/>
    </source>
</evidence>
<dbReference type="RefSeq" id="WP_114770121.1">
    <property type="nucleotide sequence ID" value="NZ_QQBB01000004.1"/>
</dbReference>
<dbReference type="AlphaFoldDB" id="A0A370HKV5"/>
<evidence type="ECO:0000313" key="4">
    <source>
        <dbReference type="EMBL" id="RDI59223.1"/>
    </source>
</evidence>
<evidence type="ECO:0000256" key="2">
    <source>
        <dbReference type="RuleBase" id="RU004328"/>
    </source>
</evidence>
<protein>
    <submittedName>
        <fullName evidence="4">Ribonuclease T2</fullName>
    </submittedName>
</protein>
<dbReference type="InterPro" id="IPR039378">
    <property type="entry name" value="RNase_T2_prok"/>
</dbReference>
<dbReference type="CDD" id="cd01062">
    <property type="entry name" value="RNase_T2_prok"/>
    <property type="match status" value="1"/>
</dbReference>